<dbReference type="AlphaFoldDB" id="A0AAU8DR92"/>
<gene>
    <name evidence="2" type="ORF">ABLG96_19635</name>
</gene>
<evidence type="ECO:0000313" key="2">
    <source>
        <dbReference type="EMBL" id="XCG63382.1"/>
    </source>
</evidence>
<protein>
    <recommendedName>
        <fullName evidence="3">Chromosome partitioning protein</fullName>
    </recommendedName>
</protein>
<sequence>MDTEFGRVRAAVAAAIRPSLTEELAGFESARTALAATRPVPTTVAVVGLTPGEGRTSVAALLALVVSGWSDRRITVLDAVAAPGARRDPVNGVAGVRDTAGRSVTSLLAGDVAQGRLAALVDDSSRPTATSRNRGQTSVLAAKAQDVVRRARIRSALTPGTAVPVLSLPAGRMSAGFPPQDLERAIARLAFRSDLVIVDTPAGPTAPVLHAALRHADQLVGVVRGDGDVDARLRALRQWAATAPGGNPDRPLIGVVVQRGLRRPRWTDPGHPVLLLGRDEGLRRRSVGRISRRTVTTGLDLAAAVARTAERSRELVLAGPGAETAAGSANLMGTPPHLGGMREPVPQH</sequence>
<dbReference type="EMBL" id="CP159218">
    <property type="protein sequence ID" value="XCG63382.1"/>
    <property type="molecule type" value="Genomic_DNA"/>
</dbReference>
<reference evidence="2" key="1">
    <citation type="submission" date="2024-05" db="EMBL/GenBank/DDBJ databases">
        <authorList>
            <person name="Cai S.Y."/>
            <person name="Jin L.M."/>
            <person name="Li H.R."/>
        </authorList>
    </citation>
    <scope>NUCLEOTIDE SEQUENCE</scope>
    <source>
        <strain evidence="2">A5-74</strain>
    </source>
</reference>
<dbReference type="SUPFAM" id="SSF52540">
    <property type="entry name" value="P-loop containing nucleoside triphosphate hydrolases"/>
    <property type="match status" value="1"/>
</dbReference>
<name>A0AAU8DR92_9ACTN</name>
<dbReference type="Gene3D" id="3.40.50.300">
    <property type="entry name" value="P-loop containing nucleotide triphosphate hydrolases"/>
    <property type="match status" value="1"/>
</dbReference>
<dbReference type="InterPro" id="IPR027417">
    <property type="entry name" value="P-loop_NTPase"/>
</dbReference>
<organism evidence="2">
    <name type="scientific">Nakamurella sp. A5-74</name>
    <dbReference type="NCBI Taxonomy" id="3158264"/>
    <lineage>
        <taxon>Bacteria</taxon>
        <taxon>Bacillati</taxon>
        <taxon>Actinomycetota</taxon>
        <taxon>Actinomycetes</taxon>
        <taxon>Nakamurellales</taxon>
        <taxon>Nakamurellaceae</taxon>
        <taxon>Nakamurella</taxon>
    </lineage>
</organism>
<evidence type="ECO:0008006" key="3">
    <source>
        <dbReference type="Google" id="ProtNLM"/>
    </source>
</evidence>
<evidence type="ECO:0000256" key="1">
    <source>
        <dbReference type="SAM" id="MobiDB-lite"/>
    </source>
</evidence>
<accession>A0AAU8DR92</accession>
<feature type="region of interest" description="Disordered" evidence="1">
    <location>
        <begin position="319"/>
        <end position="348"/>
    </location>
</feature>
<dbReference type="RefSeq" id="WP_353648997.1">
    <property type="nucleotide sequence ID" value="NZ_CP159218.1"/>
</dbReference>
<proteinExistence type="predicted"/>